<dbReference type="GO" id="GO:0000967">
    <property type="term" value="P:rRNA 5'-end processing"/>
    <property type="evidence" value="ECO:0007669"/>
    <property type="project" value="UniProtKB-UniRule"/>
</dbReference>
<dbReference type="InterPro" id="IPR006641">
    <property type="entry name" value="YqgF/RNaseH-like_dom"/>
</dbReference>
<gene>
    <name evidence="8" type="primary">ruvX</name>
    <name evidence="8" type="ORF">HYX28_06445</name>
</gene>
<dbReference type="NCBIfam" id="TIGR00250">
    <property type="entry name" value="RNAse_H_YqgF"/>
    <property type="match status" value="1"/>
</dbReference>
<dbReference type="CDD" id="cd16964">
    <property type="entry name" value="YqgF"/>
    <property type="match status" value="1"/>
</dbReference>
<name>A0A932EPM1_9BACT</name>
<evidence type="ECO:0000259" key="7">
    <source>
        <dbReference type="SMART" id="SM00732"/>
    </source>
</evidence>
<evidence type="ECO:0000256" key="4">
    <source>
        <dbReference type="ARBA" id="ARBA00022801"/>
    </source>
</evidence>
<evidence type="ECO:0000313" key="9">
    <source>
        <dbReference type="Proteomes" id="UP000779809"/>
    </source>
</evidence>
<dbReference type="Gene3D" id="3.30.420.140">
    <property type="entry name" value="YqgF/RNase H-like domain"/>
    <property type="match status" value="1"/>
</dbReference>
<evidence type="ECO:0000256" key="6">
    <source>
        <dbReference type="SAM" id="MobiDB-lite"/>
    </source>
</evidence>
<accession>A0A932EPM1</accession>
<feature type="compositionally biased region" description="Low complexity" evidence="6">
    <location>
        <begin position="7"/>
        <end position="20"/>
    </location>
</feature>
<sequence>MWRAALAPSSGRSSPACSGSTPSISVSLPWGSCGLTVGSRCRHLSRGSTPDAYNRSVTKPEEQGGHRRILALDVGTRRIGVAVSDALGITAQGLATIQRKNKKTDYAALRKLAEEYAVAEIVVGFPLRMSGEGGPMAEKMTLFAAELRARFNLPVHLWDERLTSAEANRILRSTDMSIEKRAGAVDRMAAVLILQSFLAARGSR</sequence>
<dbReference type="EMBL" id="JACPNR010000008">
    <property type="protein sequence ID" value="MBI2678402.1"/>
    <property type="molecule type" value="Genomic_DNA"/>
</dbReference>
<evidence type="ECO:0000256" key="5">
    <source>
        <dbReference type="HAMAP-Rule" id="MF_00651"/>
    </source>
</evidence>
<evidence type="ECO:0000256" key="3">
    <source>
        <dbReference type="ARBA" id="ARBA00022722"/>
    </source>
</evidence>
<dbReference type="GO" id="GO:0016788">
    <property type="term" value="F:hydrolase activity, acting on ester bonds"/>
    <property type="evidence" value="ECO:0007669"/>
    <property type="project" value="UniProtKB-UniRule"/>
</dbReference>
<dbReference type="SUPFAM" id="SSF53098">
    <property type="entry name" value="Ribonuclease H-like"/>
    <property type="match status" value="1"/>
</dbReference>
<dbReference type="PANTHER" id="PTHR33317">
    <property type="entry name" value="POLYNUCLEOTIDYL TRANSFERASE, RIBONUCLEASE H-LIKE SUPERFAMILY PROTEIN"/>
    <property type="match status" value="1"/>
</dbReference>
<reference evidence="8" key="1">
    <citation type="submission" date="2020-07" db="EMBL/GenBank/DDBJ databases">
        <title>Huge and variable diversity of episymbiotic CPR bacteria and DPANN archaea in groundwater ecosystems.</title>
        <authorList>
            <person name="He C.Y."/>
            <person name="Keren R."/>
            <person name="Whittaker M."/>
            <person name="Farag I.F."/>
            <person name="Doudna J."/>
            <person name="Cate J.H.D."/>
            <person name="Banfield J.F."/>
        </authorList>
    </citation>
    <scope>NUCLEOTIDE SEQUENCE</scope>
    <source>
        <strain evidence="8">NC_groundwater_580_Pr5_B-0.1um_64_19</strain>
    </source>
</reference>
<comment type="function">
    <text evidence="5">Could be a nuclease involved in processing of the 5'-end of pre-16S rRNA.</text>
</comment>
<dbReference type="AlphaFoldDB" id="A0A932EPM1"/>
<feature type="domain" description="YqgF/RNase H-like" evidence="7">
    <location>
        <begin position="67"/>
        <end position="167"/>
    </location>
</feature>
<comment type="similarity">
    <text evidence="5">Belongs to the YqgF HJR family.</text>
</comment>
<dbReference type="InterPro" id="IPR037027">
    <property type="entry name" value="YqgF/RNaseH-like_dom_sf"/>
</dbReference>
<dbReference type="Pfam" id="PF03652">
    <property type="entry name" value="RuvX"/>
    <property type="match status" value="1"/>
</dbReference>
<dbReference type="GO" id="GO:0005829">
    <property type="term" value="C:cytosol"/>
    <property type="evidence" value="ECO:0007669"/>
    <property type="project" value="TreeGrafter"/>
</dbReference>
<proteinExistence type="inferred from homology"/>
<dbReference type="EC" id="3.1.-.-" evidence="5"/>
<comment type="caution">
    <text evidence="8">The sequence shown here is derived from an EMBL/GenBank/DDBJ whole genome shotgun (WGS) entry which is preliminary data.</text>
</comment>
<comment type="subcellular location">
    <subcellularLocation>
        <location evidence="5">Cytoplasm</location>
    </subcellularLocation>
</comment>
<dbReference type="PANTHER" id="PTHR33317:SF4">
    <property type="entry name" value="POLYNUCLEOTIDYL TRANSFERASE, RIBONUCLEASE H-LIKE SUPERFAMILY PROTEIN"/>
    <property type="match status" value="1"/>
</dbReference>
<dbReference type="HAMAP" id="MF_00651">
    <property type="entry name" value="Nuclease_YqgF"/>
    <property type="match status" value="1"/>
</dbReference>
<evidence type="ECO:0000256" key="2">
    <source>
        <dbReference type="ARBA" id="ARBA00022517"/>
    </source>
</evidence>
<keyword evidence="4 5" id="KW-0378">Hydrolase</keyword>
<organism evidence="8 9">
    <name type="scientific">Candidatus Korobacter versatilis</name>
    <dbReference type="NCBI Taxonomy" id="658062"/>
    <lineage>
        <taxon>Bacteria</taxon>
        <taxon>Pseudomonadati</taxon>
        <taxon>Acidobacteriota</taxon>
        <taxon>Terriglobia</taxon>
        <taxon>Terriglobales</taxon>
        <taxon>Candidatus Korobacteraceae</taxon>
        <taxon>Candidatus Korobacter</taxon>
    </lineage>
</organism>
<dbReference type="SMART" id="SM00732">
    <property type="entry name" value="YqgFc"/>
    <property type="match status" value="1"/>
</dbReference>
<dbReference type="InterPro" id="IPR005227">
    <property type="entry name" value="YqgF"/>
</dbReference>
<feature type="region of interest" description="Disordered" evidence="6">
    <location>
        <begin position="1"/>
        <end position="23"/>
    </location>
</feature>
<dbReference type="InterPro" id="IPR012337">
    <property type="entry name" value="RNaseH-like_sf"/>
</dbReference>
<protein>
    <recommendedName>
        <fullName evidence="5">Putative pre-16S rRNA nuclease</fullName>
        <ecNumber evidence="5">3.1.-.-</ecNumber>
    </recommendedName>
</protein>
<keyword evidence="1 5" id="KW-0963">Cytoplasm</keyword>
<keyword evidence="3 5" id="KW-0540">Nuclease</keyword>
<evidence type="ECO:0000313" key="8">
    <source>
        <dbReference type="EMBL" id="MBI2678402.1"/>
    </source>
</evidence>
<keyword evidence="2 5" id="KW-0690">Ribosome biogenesis</keyword>
<dbReference type="GO" id="GO:0004518">
    <property type="term" value="F:nuclease activity"/>
    <property type="evidence" value="ECO:0007669"/>
    <property type="project" value="UniProtKB-KW"/>
</dbReference>
<dbReference type="Proteomes" id="UP000779809">
    <property type="component" value="Unassembled WGS sequence"/>
</dbReference>
<evidence type="ECO:0000256" key="1">
    <source>
        <dbReference type="ARBA" id="ARBA00022490"/>
    </source>
</evidence>